<dbReference type="InterPro" id="IPR035952">
    <property type="entry name" value="Rhomboid-like_sf"/>
</dbReference>
<evidence type="ECO:0000256" key="5">
    <source>
        <dbReference type="ARBA" id="ARBA00022989"/>
    </source>
</evidence>
<evidence type="ECO:0000259" key="8">
    <source>
        <dbReference type="Pfam" id="PF01694"/>
    </source>
</evidence>
<dbReference type="Proteomes" id="UP000051984">
    <property type="component" value="Unassembled WGS sequence"/>
</dbReference>
<dbReference type="Pfam" id="PF01694">
    <property type="entry name" value="Rhomboid"/>
    <property type="match status" value="1"/>
</dbReference>
<evidence type="ECO:0000256" key="7">
    <source>
        <dbReference type="SAM" id="Phobius"/>
    </source>
</evidence>
<proteinExistence type="inferred from homology"/>
<dbReference type="GeneID" id="45548797"/>
<evidence type="ECO:0000256" key="2">
    <source>
        <dbReference type="ARBA" id="ARBA00009045"/>
    </source>
</evidence>
<gene>
    <name evidence="9" type="ORF">FD51_GL000072</name>
</gene>
<evidence type="ECO:0000313" key="10">
    <source>
        <dbReference type="Proteomes" id="UP000051984"/>
    </source>
</evidence>
<keyword evidence="5 7" id="KW-1133">Transmembrane helix</keyword>
<dbReference type="InterPro" id="IPR022764">
    <property type="entry name" value="Peptidase_S54_rhomboid_dom"/>
</dbReference>
<organism evidence="9 10">
    <name type="scientific">Lacticaseibacillus zeae DSM 20178 = KCTC 3804</name>
    <dbReference type="NCBI Taxonomy" id="1423816"/>
    <lineage>
        <taxon>Bacteria</taxon>
        <taxon>Bacillati</taxon>
        <taxon>Bacillota</taxon>
        <taxon>Bacilli</taxon>
        <taxon>Lactobacillales</taxon>
        <taxon>Lactobacillaceae</taxon>
        <taxon>Lacticaseibacillus</taxon>
    </lineage>
</organism>
<feature type="transmembrane region" description="Helical" evidence="7">
    <location>
        <begin position="98"/>
        <end position="116"/>
    </location>
</feature>
<dbReference type="PATRIC" id="fig|1423816.3.peg.73"/>
<keyword evidence="6 7" id="KW-0472">Membrane</keyword>
<accession>A0A0R1EVY5</accession>
<keyword evidence="3 7" id="KW-0812">Transmembrane</keyword>
<sequence>MNYANWRSRFQNSAYVTNGILAVTILVFILETLSGGSTNTEVLIAYGARANPLILYGQWWRLITPVFVHIGLTHILMNGFSLYFLGEMTERLFGHWRFFLLYFISGFAGNVASFAFSPNTLAAGASTAIFGLLGACLMLGDTYRDNPVIRQLSRQFLLLVVLNLAFNLFSSGVDIYGHIGGVLGGFLAAGMLGAPALGRMGTVRRVASAVTLIFGLVALILFGIQRGIV</sequence>
<feature type="transmembrane region" description="Helical" evidence="7">
    <location>
        <begin position="206"/>
        <end position="224"/>
    </location>
</feature>
<dbReference type="RefSeq" id="WP_010487950.1">
    <property type="nucleotide sequence ID" value="NZ_AZCT01000001.1"/>
</dbReference>
<dbReference type="EMBL" id="AZCT01000001">
    <property type="protein sequence ID" value="KRK13519.1"/>
    <property type="molecule type" value="Genomic_DNA"/>
</dbReference>
<dbReference type="SUPFAM" id="SSF144091">
    <property type="entry name" value="Rhomboid-like"/>
    <property type="match status" value="1"/>
</dbReference>
<dbReference type="PANTHER" id="PTHR43731">
    <property type="entry name" value="RHOMBOID PROTEASE"/>
    <property type="match status" value="1"/>
</dbReference>
<dbReference type="InterPro" id="IPR050925">
    <property type="entry name" value="Rhomboid_protease_S54"/>
</dbReference>
<evidence type="ECO:0000256" key="3">
    <source>
        <dbReference type="ARBA" id="ARBA00022692"/>
    </source>
</evidence>
<feature type="transmembrane region" description="Helical" evidence="7">
    <location>
        <begin position="12"/>
        <end position="30"/>
    </location>
</feature>
<comment type="similarity">
    <text evidence="2">Belongs to the peptidase S54 family.</text>
</comment>
<dbReference type="PANTHER" id="PTHR43731:SF14">
    <property type="entry name" value="PRESENILIN-ASSOCIATED RHOMBOID-LIKE PROTEIN, MITOCHONDRIAL"/>
    <property type="match status" value="1"/>
</dbReference>
<comment type="caution">
    <text evidence="9">The sequence shown here is derived from an EMBL/GenBank/DDBJ whole genome shotgun (WGS) entry which is preliminary data.</text>
</comment>
<dbReference type="GO" id="GO:0006508">
    <property type="term" value="P:proteolysis"/>
    <property type="evidence" value="ECO:0007669"/>
    <property type="project" value="UniProtKB-KW"/>
</dbReference>
<feature type="domain" description="Peptidase S54 rhomboid" evidence="8">
    <location>
        <begin position="57"/>
        <end position="192"/>
    </location>
</feature>
<keyword evidence="4" id="KW-0378">Hydrolase</keyword>
<dbReference type="AlphaFoldDB" id="A0A0R1EVY5"/>
<feature type="transmembrane region" description="Helical" evidence="7">
    <location>
        <begin position="152"/>
        <end position="169"/>
    </location>
</feature>
<dbReference type="GO" id="GO:0016020">
    <property type="term" value="C:membrane"/>
    <property type="evidence" value="ECO:0007669"/>
    <property type="project" value="UniProtKB-SubCell"/>
</dbReference>
<dbReference type="Gene3D" id="1.20.1540.10">
    <property type="entry name" value="Rhomboid-like"/>
    <property type="match status" value="1"/>
</dbReference>
<dbReference type="eggNOG" id="COG0705">
    <property type="taxonomic scope" value="Bacteria"/>
</dbReference>
<evidence type="ECO:0000313" key="9">
    <source>
        <dbReference type="EMBL" id="KRK13519.1"/>
    </source>
</evidence>
<name>A0A0R1EVY5_LACZE</name>
<keyword evidence="9" id="KW-0645">Protease</keyword>
<dbReference type="GO" id="GO:0004252">
    <property type="term" value="F:serine-type endopeptidase activity"/>
    <property type="evidence" value="ECO:0007669"/>
    <property type="project" value="InterPro"/>
</dbReference>
<feature type="transmembrane region" description="Helical" evidence="7">
    <location>
        <begin position="122"/>
        <end position="140"/>
    </location>
</feature>
<feature type="transmembrane region" description="Helical" evidence="7">
    <location>
        <begin position="66"/>
        <end position="86"/>
    </location>
</feature>
<evidence type="ECO:0000256" key="6">
    <source>
        <dbReference type="ARBA" id="ARBA00023136"/>
    </source>
</evidence>
<evidence type="ECO:0000256" key="4">
    <source>
        <dbReference type="ARBA" id="ARBA00022801"/>
    </source>
</evidence>
<reference evidence="9 10" key="1">
    <citation type="journal article" date="2015" name="Genome Announc.">
        <title>Expanding the biotechnology potential of lactobacilli through comparative genomics of 213 strains and associated genera.</title>
        <authorList>
            <person name="Sun Z."/>
            <person name="Harris H.M."/>
            <person name="McCann A."/>
            <person name="Guo C."/>
            <person name="Argimon S."/>
            <person name="Zhang W."/>
            <person name="Yang X."/>
            <person name="Jeffery I.B."/>
            <person name="Cooney J.C."/>
            <person name="Kagawa T.F."/>
            <person name="Liu W."/>
            <person name="Song Y."/>
            <person name="Salvetti E."/>
            <person name="Wrobel A."/>
            <person name="Rasinkangas P."/>
            <person name="Parkhill J."/>
            <person name="Rea M.C."/>
            <person name="O'Sullivan O."/>
            <person name="Ritari J."/>
            <person name="Douillard F.P."/>
            <person name="Paul Ross R."/>
            <person name="Yang R."/>
            <person name="Briner A.E."/>
            <person name="Felis G.E."/>
            <person name="de Vos W.M."/>
            <person name="Barrangou R."/>
            <person name="Klaenhammer T.R."/>
            <person name="Caufield P.W."/>
            <person name="Cui Y."/>
            <person name="Zhang H."/>
            <person name="O'Toole P.W."/>
        </authorList>
    </citation>
    <scope>NUCLEOTIDE SEQUENCE [LARGE SCALE GENOMIC DNA]</scope>
    <source>
        <strain evidence="9 10">DSM 20178</strain>
    </source>
</reference>
<evidence type="ECO:0000256" key="1">
    <source>
        <dbReference type="ARBA" id="ARBA00004141"/>
    </source>
</evidence>
<comment type="subcellular location">
    <subcellularLocation>
        <location evidence="1">Membrane</location>
        <topology evidence="1">Multi-pass membrane protein</topology>
    </subcellularLocation>
</comment>
<protein>
    <submittedName>
        <fullName evidence="9">Membrane-associated serine protease</fullName>
    </submittedName>
</protein>
<feature type="transmembrane region" description="Helical" evidence="7">
    <location>
        <begin position="175"/>
        <end position="194"/>
    </location>
</feature>